<dbReference type="Proteomes" id="UP001187239">
    <property type="component" value="Unassembled WGS sequence"/>
</dbReference>
<feature type="domain" description="SoxA A3" evidence="3">
    <location>
        <begin position="379"/>
        <end position="456"/>
    </location>
</feature>
<protein>
    <submittedName>
        <fullName evidence="4">FAD-dependent oxidoreductase</fullName>
    </submittedName>
</protein>
<dbReference type="InterPro" id="IPR036188">
    <property type="entry name" value="FAD/NAD-bd_sf"/>
</dbReference>
<evidence type="ECO:0000259" key="2">
    <source>
        <dbReference type="Pfam" id="PF07992"/>
    </source>
</evidence>
<keyword evidence="1" id="KW-0560">Oxidoreductase</keyword>
<comment type="caution">
    <text evidence="4">The sequence shown here is derived from an EMBL/GenBank/DDBJ whole genome shotgun (WGS) entry which is preliminary data.</text>
</comment>
<dbReference type="SUPFAM" id="SSF51905">
    <property type="entry name" value="FAD/NAD(P)-binding domain"/>
    <property type="match status" value="1"/>
</dbReference>
<dbReference type="InterPro" id="IPR041854">
    <property type="entry name" value="BFD-like_2Fe2S-bd_dom_sf"/>
</dbReference>
<evidence type="ECO:0000259" key="3">
    <source>
        <dbReference type="Pfam" id="PF17806"/>
    </source>
</evidence>
<evidence type="ECO:0000313" key="4">
    <source>
        <dbReference type="EMBL" id="MDV0614452.1"/>
    </source>
</evidence>
<dbReference type="Gene3D" id="3.50.50.60">
    <property type="entry name" value="FAD/NAD(P)-binding domain"/>
    <property type="match status" value="1"/>
</dbReference>
<proteinExistence type="predicted"/>
<dbReference type="Pfam" id="PF17806">
    <property type="entry name" value="SO_alpha_A3"/>
    <property type="match status" value="1"/>
</dbReference>
<dbReference type="AlphaFoldDB" id="A0AAE4SK23"/>
<dbReference type="PANTHER" id="PTHR42949:SF3">
    <property type="entry name" value="ANAEROBIC GLYCEROL-3-PHOSPHATE DEHYDROGENASE SUBUNIT B"/>
    <property type="match status" value="1"/>
</dbReference>
<dbReference type="PRINTS" id="PR00368">
    <property type="entry name" value="FADPNR"/>
</dbReference>
<dbReference type="CDD" id="cd19946">
    <property type="entry name" value="GlpA-like_Fer2_BFD-like"/>
    <property type="match status" value="1"/>
</dbReference>
<dbReference type="EMBL" id="JAWHXQ010000035">
    <property type="protein sequence ID" value="MDV0614452.1"/>
    <property type="molecule type" value="Genomic_DNA"/>
</dbReference>
<gene>
    <name evidence="4" type="ORF">RZO73_28600</name>
</gene>
<dbReference type="InterPro" id="IPR041117">
    <property type="entry name" value="SoxA_A3"/>
</dbReference>
<reference evidence="4" key="1">
    <citation type="submission" date="2023-10" db="EMBL/GenBank/DDBJ databases">
        <title>Surveillance and assessment of the effects of hospital wastewater treatment on clearance of pathogenic bacterial and antimicrobial resistance genes.</title>
        <authorList>
            <person name="Wu Y."/>
        </authorList>
    </citation>
    <scope>NUCLEOTIDE SEQUENCE</scope>
    <source>
        <strain evidence="4">23-M-SY-8</strain>
    </source>
</reference>
<evidence type="ECO:0000256" key="1">
    <source>
        <dbReference type="ARBA" id="ARBA00023002"/>
    </source>
</evidence>
<sequence length="463" mass="49942">MSRKFDVIVVGAGPAGMSAAIRMRTFGLSVLVVDEQPGPGGQLWRNIEGVAGSPLGQILGKEYESGASVAADFRACGAVYEPNTQVWQLEPSWRVFLRRDGKTESVEAKEIVLATGAQERPAPFPGWTLPGVMPVGGAQILLKNARQIPEGPTWVVGSGPLPILYMAQVIRAGGTIEGWLDTSAPGEWRRALPWLREAFWGRKDILKGLVWLNQIKRSGTRRIRGIQSFRALGEGRLQELEYTLSSGVTRRVSVNAVLVHEGVVPSVHVTRSLGLQHHWSHQQNCLVPTLDIWGRGSIAGISVAGDGAGIGGGLAACTRGEIVALGIALRAGLLAQKKADALALPLRLRLKKLLGIRPMLDALYPPPQRLVSPADETIVCRCEELTAGDIRRAAALASPGINQLKAFTRAGMGPCQGRQCGYTIANIIASEQKRQVTQQDFYRIRPPLKPVTLGEIISLQVDD</sequence>
<dbReference type="GO" id="GO:0016491">
    <property type="term" value="F:oxidoreductase activity"/>
    <property type="evidence" value="ECO:0007669"/>
    <property type="project" value="UniProtKB-KW"/>
</dbReference>
<dbReference type="InterPro" id="IPR017224">
    <property type="entry name" value="Opine_Oxase_asu/HCN_bsu"/>
</dbReference>
<dbReference type="InterPro" id="IPR051691">
    <property type="entry name" value="Metab_Enz_Cyan_OpOx_G3PDH"/>
</dbReference>
<dbReference type="PANTHER" id="PTHR42949">
    <property type="entry name" value="ANAEROBIC GLYCEROL-3-PHOSPHATE DEHYDROGENASE SUBUNIT B"/>
    <property type="match status" value="1"/>
</dbReference>
<evidence type="ECO:0000313" key="5">
    <source>
        <dbReference type="Proteomes" id="UP001187239"/>
    </source>
</evidence>
<dbReference type="PRINTS" id="PR00469">
    <property type="entry name" value="PNDRDTASEII"/>
</dbReference>
<dbReference type="InterPro" id="IPR023753">
    <property type="entry name" value="FAD/NAD-binding_dom"/>
</dbReference>
<dbReference type="PIRSF" id="PIRSF037495">
    <property type="entry name" value="Opine_OX_OoxA/HcnB"/>
    <property type="match status" value="1"/>
</dbReference>
<dbReference type="RefSeq" id="WP_040088256.1">
    <property type="nucleotide sequence ID" value="NZ_JAWHXQ010000035.1"/>
</dbReference>
<organism evidence="4 5">
    <name type="scientific">Klebsiella quasipneumoniae subsp. similipneumoniae</name>
    <dbReference type="NCBI Taxonomy" id="1463164"/>
    <lineage>
        <taxon>Bacteria</taxon>
        <taxon>Pseudomonadati</taxon>
        <taxon>Pseudomonadota</taxon>
        <taxon>Gammaproteobacteria</taxon>
        <taxon>Enterobacterales</taxon>
        <taxon>Enterobacteriaceae</taxon>
        <taxon>Klebsiella/Raoultella group</taxon>
        <taxon>Klebsiella</taxon>
        <taxon>Klebsiella pneumoniae complex</taxon>
    </lineage>
</organism>
<accession>A0AAE4SK23</accession>
<dbReference type="Pfam" id="PF07992">
    <property type="entry name" value="Pyr_redox_2"/>
    <property type="match status" value="1"/>
</dbReference>
<dbReference type="Gene3D" id="1.10.10.1100">
    <property type="entry name" value="BFD-like [2Fe-2S]-binding domain"/>
    <property type="match status" value="1"/>
</dbReference>
<name>A0AAE4SK23_9ENTR</name>
<feature type="domain" description="FAD/NAD(P)-binding" evidence="2">
    <location>
        <begin position="5"/>
        <end position="160"/>
    </location>
</feature>